<dbReference type="Proteomes" id="UP001157502">
    <property type="component" value="Chromosome 8"/>
</dbReference>
<keyword evidence="2" id="KW-1185">Reference proteome</keyword>
<reference evidence="1" key="1">
    <citation type="submission" date="2021-05" db="EMBL/GenBank/DDBJ databases">
        <authorList>
            <person name="Pan Q."/>
            <person name="Jouanno E."/>
            <person name="Zahm M."/>
            <person name="Klopp C."/>
            <person name="Cabau C."/>
            <person name="Louis A."/>
            <person name="Berthelot C."/>
            <person name="Parey E."/>
            <person name="Roest Crollius H."/>
            <person name="Montfort J."/>
            <person name="Robinson-Rechavi M."/>
            <person name="Bouchez O."/>
            <person name="Lampietro C."/>
            <person name="Lopez Roques C."/>
            <person name="Donnadieu C."/>
            <person name="Postlethwait J."/>
            <person name="Bobe J."/>
            <person name="Dillon D."/>
            <person name="Chandos A."/>
            <person name="von Hippel F."/>
            <person name="Guiguen Y."/>
        </authorList>
    </citation>
    <scope>NUCLEOTIDE SEQUENCE</scope>
    <source>
        <strain evidence="1">YG-Jan2019</strain>
    </source>
</reference>
<name>A0ACC2GVK2_DALPE</name>
<proteinExistence type="predicted"/>
<accession>A0ACC2GVK2</accession>
<comment type="caution">
    <text evidence="1">The sequence shown here is derived from an EMBL/GenBank/DDBJ whole genome shotgun (WGS) entry which is preliminary data.</text>
</comment>
<evidence type="ECO:0000313" key="1">
    <source>
        <dbReference type="EMBL" id="KAJ8007814.1"/>
    </source>
</evidence>
<gene>
    <name evidence="1" type="ORF">DPEC_G00098110</name>
</gene>
<sequence length="148" mass="16413">MGPGVPTSVLTTFHHSEGNLSNVEHSSCLSLDHSLPLDLNPFIEKLRSKPSPSAIETNRCHVCGDTFPLKADLKRHVTLSKKTSRECRSCKKHYNTNCNLKAHFDLPAHSSEPIPPLTCFAGPFGGRFKAVYRTLSVSPLRPTRHQQV</sequence>
<protein>
    <submittedName>
        <fullName evidence="1">Uncharacterized protein</fullName>
    </submittedName>
</protein>
<dbReference type="EMBL" id="CM055735">
    <property type="protein sequence ID" value="KAJ8007814.1"/>
    <property type="molecule type" value="Genomic_DNA"/>
</dbReference>
<evidence type="ECO:0000313" key="2">
    <source>
        <dbReference type="Proteomes" id="UP001157502"/>
    </source>
</evidence>
<organism evidence="1 2">
    <name type="scientific">Dallia pectoralis</name>
    <name type="common">Alaska blackfish</name>
    <dbReference type="NCBI Taxonomy" id="75939"/>
    <lineage>
        <taxon>Eukaryota</taxon>
        <taxon>Metazoa</taxon>
        <taxon>Chordata</taxon>
        <taxon>Craniata</taxon>
        <taxon>Vertebrata</taxon>
        <taxon>Euteleostomi</taxon>
        <taxon>Actinopterygii</taxon>
        <taxon>Neopterygii</taxon>
        <taxon>Teleostei</taxon>
        <taxon>Protacanthopterygii</taxon>
        <taxon>Esociformes</taxon>
        <taxon>Umbridae</taxon>
        <taxon>Dallia</taxon>
    </lineage>
</organism>